<organism evidence="2 3">
    <name type="scientific">Stenotrophomonas maltophilia phage vB_SmaM_Ps15</name>
    <dbReference type="NCBI Taxonomy" id="3071007"/>
    <lineage>
        <taxon>Viruses</taxon>
        <taxon>Duplodnaviria</taxon>
        <taxon>Heunggongvirae</taxon>
        <taxon>Uroviricota</taxon>
        <taxon>Caudoviricetes</taxon>
        <taxon>Menderavirus</taxon>
        <taxon>Menderavirus Ps15</taxon>
    </lineage>
</organism>
<reference evidence="2 3" key="1">
    <citation type="submission" date="2021-12" db="EMBL/GenBank/DDBJ databases">
        <title>Characterization of bacteriophage vB_SmaM_Ps15 infective to Stenotrophomonas maltophila clinical ocular isolates.</title>
        <authorList>
            <person name="Damnjanovic D."/>
            <person name="Vazquez-Campos X."/>
            <person name="Elliott L."/>
            <person name="Willcox M."/>
            <person name="Bridge W.J."/>
        </authorList>
    </citation>
    <scope>NUCLEOTIDE SEQUENCE [LARGE SCALE GENOMIC DNA]</scope>
</reference>
<keyword evidence="1" id="KW-1133">Transmembrane helix</keyword>
<keyword evidence="1" id="KW-0472">Membrane</keyword>
<accession>A0AAE9FNY4</accession>
<proteinExistence type="predicted"/>
<evidence type="ECO:0000313" key="2">
    <source>
        <dbReference type="EMBL" id="UMO77202.1"/>
    </source>
</evidence>
<protein>
    <recommendedName>
        <fullName evidence="4">Transmembrane protein</fullName>
    </recommendedName>
</protein>
<gene>
    <name evidence="2" type="ORF">SmaMPs15_000051</name>
</gene>
<evidence type="ECO:0000256" key="1">
    <source>
        <dbReference type="SAM" id="Phobius"/>
    </source>
</evidence>
<name>A0AAE9FNY4_9CAUD</name>
<keyword evidence="3" id="KW-1185">Reference proteome</keyword>
<feature type="transmembrane region" description="Helical" evidence="1">
    <location>
        <begin position="45"/>
        <end position="64"/>
    </location>
</feature>
<evidence type="ECO:0000313" key="3">
    <source>
        <dbReference type="Proteomes" id="UP000829466"/>
    </source>
</evidence>
<feature type="transmembrane region" description="Helical" evidence="1">
    <location>
        <begin position="21"/>
        <end position="39"/>
    </location>
</feature>
<dbReference type="Proteomes" id="UP000829466">
    <property type="component" value="Segment"/>
</dbReference>
<sequence>MKQFLKWFYLETDGGTLTAGLAIGIIAFVVMGMIGLVSWLTVGLWASICLLFVMGLVAAVYFFLERRDK</sequence>
<keyword evidence="1" id="KW-0812">Transmembrane</keyword>
<evidence type="ECO:0008006" key="4">
    <source>
        <dbReference type="Google" id="ProtNLM"/>
    </source>
</evidence>
<dbReference type="EMBL" id="OL702939">
    <property type="protein sequence ID" value="UMO77202.1"/>
    <property type="molecule type" value="Genomic_DNA"/>
</dbReference>